<feature type="compositionally biased region" description="Pro residues" evidence="6">
    <location>
        <begin position="35"/>
        <end position="45"/>
    </location>
</feature>
<dbReference type="GO" id="GO:0016020">
    <property type="term" value="C:membrane"/>
    <property type="evidence" value="ECO:0007669"/>
    <property type="project" value="UniProtKB-SubCell"/>
</dbReference>
<feature type="transmembrane region" description="Helical" evidence="7">
    <location>
        <begin position="196"/>
        <end position="217"/>
    </location>
</feature>
<organism evidence="8 9">
    <name type="scientific">Malus domestica</name>
    <name type="common">Apple</name>
    <name type="synonym">Pyrus malus</name>
    <dbReference type="NCBI Taxonomy" id="3750"/>
    <lineage>
        <taxon>Eukaryota</taxon>
        <taxon>Viridiplantae</taxon>
        <taxon>Streptophyta</taxon>
        <taxon>Embryophyta</taxon>
        <taxon>Tracheophyta</taxon>
        <taxon>Spermatophyta</taxon>
        <taxon>Magnoliopsida</taxon>
        <taxon>eudicotyledons</taxon>
        <taxon>Gunneridae</taxon>
        <taxon>Pentapetalae</taxon>
        <taxon>rosids</taxon>
        <taxon>fabids</taxon>
        <taxon>Rosales</taxon>
        <taxon>Rosaceae</taxon>
        <taxon>Amygdaloideae</taxon>
        <taxon>Maleae</taxon>
        <taxon>Malus</taxon>
    </lineage>
</organism>
<dbReference type="EMBL" id="RDQH01000343">
    <property type="protein sequence ID" value="RXH69399.1"/>
    <property type="molecule type" value="Genomic_DNA"/>
</dbReference>
<evidence type="ECO:0000256" key="6">
    <source>
        <dbReference type="SAM" id="MobiDB-lite"/>
    </source>
</evidence>
<comment type="caution">
    <text evidence="8">The sequence shown here is derived from an EMBL/GenBank/DDBJ whole genome shotgun (WGS) entry which is preliminary data.</text>
</comment>
<feature type="transmembrane region" description="Helical" evidence="7">
    <location>
        <begin position="61"/>
        <end position="85"/>
    </location>
</feature>
<evidence type="ECO:0000313" key="8">
    <source>
        <dbReference type="EMBL" id="RXH69399.1"/>
    </source>
</evidence>
<evidence type="ECO:0000313" key="9">
    <source>
        <dbReference type="Proteomes" id="UP000290289"/>
    </source>
</evidence>
<dbReference type="PANTHER" id="PTHR46285:SF7">
    <property type="entry name" value="OS06G0238900 PROTEIN"/>
    <property type="match status" value="1"/>
</dbReference>
<dbReference type="PANTHER" id="PTHR46285">
    <property type="entry name" value="PROTEINASE INHIBITOR I4, SERPIN (DUF716)-RELATED"/>
    <property type="match status" value="1"/>
</dbReference>
<keyword evidence="9" id="KW-1185">Reference proteome</keyword>
<feature type="transmembrane region" description="Helical" evidence="7">
    <location>
        <begin position="97"/>
        <end position="115"/>
    </location>
</feature>
<feature type="transmembrane region" description="Helical" evidence="7">
    <location>
        <begin position="238"/>
        <end position="264"/>
    </location>
</feature>
<reference evidence="8 9" key="1">
    <citation type="submission" date="2018-10" db="EMBL/GenBank/DDBJ databases">
        <title>A high-quality apple genome assembly.</title>
        <authorList>
            <person name="Hu J."/>
        </authorList>
    </citation>
    <scope>NUCLEOTIDE SEQUENCE [LARGE SCALE GENOMIC DNA]</scope>
    <source>
        <strain evidence="9">cv. HFTH1</strain>
        <tissue evidence="8">Young leaf</tissue>
    </source>
</reference>
<accession>A0A498HEE7</accession>
<comment type="subcellular location">
    <subcellularLocation>
        <location evidence="1">Membrane</location>
        <topology evidence="1">Multi-pass membrane protein</topology>
    </subcellularLocation>
</comment>
<feature type="transmembrane region" description="Helical" evidence="7">
    <location>
        <begin position="157"/>
        <end position="176"/>
    </location>
</feature>
<evidence type="ECO:0000256" key="3">
    <source>
        <dbReference type="ARBA" id="ARBA00022692"/>
    </source>
</evidence>
<dbReference type="Proteomes" id="UP000290289">
    <property type="component" value="Chromosome 17"/>
</dbReference>
<evidence type="ECO:0000256" key="2">
    <source>
        <dbReference type="ARBA" id="ARBA00006948"/>
    </source>
</evidence>
<evidence type="ECO:0000256" key="1">
    <source>
        <dbReference type="ARBA" id="ARBA00004141"/>
    </source>
</evidence>
<feature type="region of interest" description="Disordered" evidence="6">
    <location>
        <begin position="25"/>
        <end position="49"/>
    </location>
</feature>
<keyword evidence="5 7" id="KW-0472">Membrane</keyword>
<feature type="transmembrane region" description="Helical" evidence="7">
    <location>
        <begin position="127"/>
        <end position="145"/>
    </location>
</feature>
<protein>
    <submittedName>
        <fullName evidence="8">Uncharacterized protein</fullName>
    </submittedName>
</protein>
<evidence type="ECO:0000256" key="4">
    <source>
        <dbReference type="ARBA" id="ARBA00022989"/>
    </source>
</evidence>
<evidence type="ECO:0000256" key="7">
    <source>
        <dbReference type="SAM" id="Phobius"/>
    </source>
</evidence>
<dbReference type="InterPro" id="IPR006904">
    <property type="entry name" value="DUF716"/>
</dbReference>
<dbReference type="AlphaFoldDB" id="A0A498HEE7"/>
<feature type="compositionally biased region" description="Low complexity" evidence="6">
    <location>
        <begin position="25"/>
        <end position="34"/>
    </location>
</feature>
<keyword evidence="4 7" id="KW-1133">Transmembrane helix</keyword>
<name>A0A498HEE7_MALDO</name>
<comment type="similarity">
    <text evidence="2">Belongs to the TMEM45 family.</text>
</comment>
<sequence>MGFLTFAAAGGGLILMGSYEAISSSIRNPDSDSSPPSPPQPPIRPPMAQSQAKTQSRLSSIYYLAAAVVSLLFILNSLVSFFDALDSADPVGSAMQLQVLAIASLFLLYAVTGLVVNFTNSTLPCSLLSLVGLFAFVEEFLMFYMQRKDTFGIENRYFDLLLVPIAVCIFSTMLEFNNPKSNYPKLARGVGLVLQGMWFLQMGISLYTNFMAHGCSLHEKSRGNYTVKCKGHPEYHRARAIVTLQFNCHLAFVVVVVVGVYSIIARKRGGFRGDVPHYKPLGAEIHQFDNQSQFTLDSDDGDDEVKEEGNSAMQKAGEVELGVNGYGSHNAEIYQFDNQRQFTLDFDDGDDEIKEEGNLAMLIAGEVELGVNSYGSHK</sequence>
<keyword evidence="3 7" id="KW-0812">Transmembrane</keyword>
<gene>
    <name evidence="8" type="ORF">DVH24_037183</name>
</gene>
<evidence type="ECO:0000256" key="5">
    <source>
        <dbReference type="ARBA" id="ARBA00023136"/>
    </source>
</evidence>
<dbReference type="Pfam" id="PF04819">
    <property type="entry name" value="DUF716"/>
    <property type="match status" value="1"/>
</dbReference>
<proteinExistence type="inferred from homology"/>